<comment type="caution">
    <text evidence="2">The sequence shown here is derived from an EMBL/GenBank/DDBJ whole genome shotgun (WGS) entry which is preliminary data.</text>
</comment>
<evidence type="ECO:0000313" key="2">
    <source>
        <dbReference type="EMBL" id="KAJ3427815.1"/>
    </source>
</evidence>
<dbReference type="EMBL" id="JANTQA010000060">
    <property type="protein sequence ID" value="KAJ3427815.1"/>
    <property type="molecule type" value="Genomic_DNA"/>
</dbReference>
<name>A0AAV7YH10_9EUKA</name>
<evidence type="ECO:0000256" key="1">
    <source>
        <dbReference type="SAM" id="MobiDB-lite"/>
    </source>
</evidence>
<sequence>MSTLEYQTPNTNTYSTRPTTSSPVSFFIQNPRNSPVLLPISGMPLQSFSPVWCPSPRNQTMFELQRSQSKNEKTNQRMESKTQVEKVAIQALCLLGSPKFFDDQLDTLFEAHNTNNKTLKKHKKQKKVKRKRSFEKKQFETIGTKITVTLCAPINKRGSFKIKSQRGAPKFATPSTYPRPTGLRIKKN</sequence>
<dbReference type="AlphaFoldDB" id="A0AAV7YH10"/>
<organism evidence="2 3">
    <name type="scientific">Anaeramoeba flamelloides</name>
    <dbReference type="NCBI Taxonomy" id="1746091"/>
    <lineage>
        <taxon>Eukaryota</taxon>
        <taxon>Metamonada</taxon>
        <taxon>Anaeramoebidae</taxon>
        <taxon>Anaeramoeba</taxon>
    </lineage>
</organism>
<accession>A0AAV7YH10</accession>
<protein>
    <submittedName>
        <fullName evidence="2">Uncharacterized protein</fullName>
    </submittedName>
</protein>
<evidence type="ECO:0000313" key="3">
    <source>
        <dbReference type="Proteomes" id="UP001146793"/>
    </source>
</evidence>
<feature type="region of interest" description="Disordered" evidence="1">
    <location>
        <begin position="163"/>
        <end position="188"/>
    </location>
</feature>
<dbReference type="Proteomes" id="UP001146793">
    <property type="component" value="Unassembled WGS sequence"/>
</dbReference>
<proteinExistence type="predicted"/>
<reference evidence="2" key="1">
    <citation type="submission" date="2022-08" db="EMBL/GenBank/DDBJ databases">
        <title>Novel sulphate-reducing endosymbionts in the free-living metamonad Anaeramoeba.</title>
        <authorList>
            <person name="Jerlstrom-Hultqvist J."/>
            <person name="Cepicka I."/>
            <person name="Gallot-Lavallee L."/>
            <person name="Salas-Leiva D."/>
            <person name="Curtis B.A."/>
            <person name="Zahonova K."/>
            <person name="Pipaliya S."/>
            <person name="Dacks J."/>
            <person name="Roger A.J."/>
        </authorList>
    </citation>
    <scope>NUCLEOTIDE SEQUENCE</scope>
    <source>
        <strain evidence="2">Busselton2</strain>
    </source>
</reference>
<gene>
    <name evidence="2" type="ORF">M0812_25445</name>
</gene>